<feature type="compositionally biased region" description="Low complexity" evidence="2">
    <location>
        <begin position="795"/>
        <end position="804"/>
    </location>
</feature>
<feature type="compositionally biased region" description="Acidic residues" evidence="2">
    <location>
        <begin position="886"/>
        <end position="895"/>
    </location>
</feature>
<feature type="region of interest" description="Disordered" evidence="2">
    <location>
        <begin position="768"/>
        <end position="966"/>
    </location>
</feature>
<feature type="compositionally biased region" description="Basic residues" evidence="2">
    <location>
        <begin position="902"/>
        <end position="924"/>
    </location>
</feature>
<feature type="region of interest" description="Disordered" evidence="2">
    <location>
        <begin position="713"/>
        <end position="733"/>
    </location>
</feature>
<feature type="compositionally biased region" description="Low complexity" evidence="2">
    <location>
        <begin position="768"/>
        <end position="784"/>
    </location>
</feature>
<organism evidence="3 4">
    <name type="scientific">Phytophthora fragariae</name>
    <dbReference type="NCBI Taxonomy" id="53985"/>
    <lineage>
        <taxon>Eukaryota</taxon>
        <taxon>Sar</taxon>
        <taxon>Stramenopiles</taxon>
        <taxon>Oomycota</taxon>
        <taxon>Peronosporomycetes</taxon>
        <taxon>Peronosporales</taxon>
        <taxon>Peronosporaceae</taxon>
        <taxon>Phytophthora</taxon>
    </lineage>
</organism>
<dbReference type="EMBL" id="QXFW01004264">
    <property type="protein sequence ID" value="KAE8966468.1"/>
    <property type="molecule type" value="Genomic_DNA"/>
</dbReference>
<feature type="compositionally biased region" description="Polar residues" evidence="2">
    <location>
        <begin position="518"/>
        <end position="529"/>
    </location>
</feature>
<evidence type="ECO:0000313" key="3">
    <source>
        <dbReference type="EMBL" id="KAE8966468.1"/>
    </source>
</evidence>
<accession>A0A6A3HCX2</accession>
<feature type="compositionally biased region" description="Polar residues" evidence="2">
    <location>
        <begin position="946"/>
        <end position="966"/>
    </location>
</feature>
<gene>
    <name evidence="3" type="ORF">PF011_g27925</name>
</gene>
<dbReference type="Proteomes" id="UP000460718">
    <property type="component" value="Unassembled WGS sequence"/>
</dbReference>
<feature type="compositionally biased region" description="Low complexity" evidence="2">
    <location>
        <begin position="813"/>
        <end position="825"/>
    </location>
</feature>
<feature type="compositionally biased region" description="Basic residues" evidence="2">
    <location>
        <begin position="934"/>
        <end position="943"/>
    </location>
</feature>
<dbReference type="AlphaFoldDB" id="A0A6A3HCX2"/>
<name>A0A6A3HCX2_9STRA</name>
<feature type="compositionally biased region" description="Low complexity" evidence="2">
    <location>
        <begin position="657"/>
        <end position="675"/>
    </location>
</feature>
<feature type="compositionally biased region" description="Basic and acidic residues" evidence="2">
    <location>
        <begin position="59"/>
        <end position="68"/>
    </location>
</feature>
<feature type="coiled-coil region" evidence="1">
    <location>
        <begin position="191"/>
        <end position="278"/>
    </location>
</feature>
<protein>
    <submittedName>
        <fullName evidence="3">Uncharacterized protein</fullName>
    </submittedName>
</protein>
<evidence type="ECO:0000313" key="4">
    <source>
        <dbReference type="Proteomes" id="UP000460718"/>
    </source>
</evidence>
<keyword evidence="1" id="KW-0175">Coiled coil</keyword>
<proteinExistence type="predicted"/>
<feature type="compositionally biased region" description="Pro residues" evidence="2">
    <location>
        <begin position="483"/>
        <end position="492"/>
    </location>
</feature>
<evidence type="ECO:0000256" key="2">
    <source>
        <dbReference type="SAM" id="MobiDB-lite"/>
    </source>
</evidence>
<feature type="region of interest" description="Disordered" evidence="2">
    <location>
        <begin position="642"/>
        <end position="675"/>
    </location>
</feature>
<sequence length="1063" mass="112893">MSSSGASAAPSSSAAASAGSSAGPRGEGQPAGSTSRPSRAPGVSGERDSPLIDLTTPQEFDRESEESSRASSHRPPGPRGDTNSDTAGTGQSNSAGQVSLASLEELIHQESQCRRQENGDLARLLSFAFAQPAPPVDRFQRRALLDARSVTELAHVLRGQYSPLGSAQVIADLRQELGTLQTIQGDQARRLDSLATENAELREKVTEANLERSLWEREAKKASPFLTSLRKALAKSEASLKLAQESQDRKIKSAFKHSDDHAKKVERLEEEVVTLTKALADRDHAYAELHAVATKHFEQLQESTRLLLGGDSQPLRHAKAVIDSQRQVILRQKRVIARDGKLPMHDPHMAAAGGAGLDVPGLSPADLQLNARLCRTLAMRFPEVMDIPAGETRTVELTIHPRQCQWSCFSATSFVELDGVFSRLGHPHFWSSAECCSGVQVPPSKSIRQLHQARLATLTPAEKLRRYSNPKSSTAAGSRVKPHVPPPQPYACPLPGEEGYAEAASQLDEAAREVGFPPSSTSQQESGPGSSHPAEFQEFADVDDSSLDFDGFGLQQISLVPYAASPTSSSVPATSPVRTPSPQPRVLNLSRGMAPLSLSTELSGVSPVDVVVEPETTSAESGTVTLSAALALPSTAEYPTSVRWVPPESSSPADSIQTSGPVVPPSSGSDSSGQTLSSAVTRLLACSSWPMSVSFGVPASSSSSASSTVLTSAPLVSSTSSRPTVPPASVVMTSPSGRPIRAKAATARMISAHCLEVLETPDYVVLGSGRSPGSSDPPDSAGGSLTAGTSAHPLSVSGGSSVAESEYEDDADAASAGSSPVASRRSSGKGRLRRAQRHSEDEVEDDEPDSVPLSSLRTSSSAPRGKLQSYLQAGRHPPGPSRESDDAGADSEDDAGAIRSSQQRKRKHKHKPTHKHKHRHRHRSPTPAPSASAHRSKPHKKRRTDSAGSQAGSAPTNVSSNSALASTRSAGPVRILFIDSKAHDRPELPEVLRVPLSMLSRRASQAASRDSRITAQLARLRDLRYRSLWFRSLLGCHLGSPNWPSFDGSLVWETSCPVNKMLL</sequence>
<evidence type="ECO:0000256" key="1">
    <source>
        <dbReference type="SAM" id="Coils"/>
    </source>
</evidence>
<reference evidence="3 4" key="1">
    <citation type="submission" date="2018-09" db="EMBL/GenBank/DDBJ databases">
        <title>Genomic investigation of the strawberry pathogen Phytophthora fragariae indicates pathogenicity is determined by transcriptional variation in three key races.</title>
        <authorList>
            <person name="Adams T.M."/>
            <person name="Armitage A.D."/>
            <person name="Sobczyk M.K."/>
            <person name="Bates H.J."/>
            <person name="Dunwell J.M."/>
            <person name="Nellist C.F."/>
            <person name="Harrison R.J."/>
        </authorList>
    </citation>
    <scope>NUCLEOTIDE SEQUENCE [LARGE SCALE GENOMIC DNA]</scope>
    <source>
        <strain evidence="3 4">SCRP245</strain>
    </source>
</reference>
<comment type="caution">
    <text evidence="3">The sequence shown here is derived from an EMBL/GenBank/DDBJ whole genome shotgun (WGS) entry which is preliminary data.</text>
</comment>
<feature type="compositionally biased region" description="Low complexity" evidence="2">
    <location>
        <begin position="1"/>
        <end position="24"/>
    </location>
</feature>
<feature type="compositionally biased region" description="Polar residues" evidence="2">
    <location>
        <begin position="81"/>
        <end position="95"/>
    </location>
</feature>
<feature type="compositionally biased region" description="Basic residues" evidence="2">
    <location>
        <begin position="826"/>
        <end position="836"/>
    </location>
</feature>
<feature type="compositionally biased region" description="Low complexity" evidence="2">
    <location>
        <begin position="713"/>
        <end position="731"/>
    </location>
</feature>
<feature type="region of interest" description="Disordered" evidence="2">
    <location>
        <begin position="1"/>
        <end position="95"/>
    </location>
</feature>
<feature type="compositionally biased region" description="Low complexity" evidence="2">
    <location>
        <begin position="850"/>
        <end position="864"/>
    </location>
</feature>
<feature type="region of interest" description="Disordered" evidence="2">
    <location>
        <begin position="461"/>
        <end position="535"/>
    </location>
</feature>